<comment type="function">
    <text evidence="9">Catalyzes the synthesis of bis(monoacylglycero)phosphate (BMP) via transacylation of 2 molecules of lysophosphatidylglycerol (LPG). BMP also known as lysobisphosphatidic acid plays a key role in the formation of intraluminal vesicles and in maintaining intracellular cholesterol homeostasis. Can use only LPG as the exclusive lysophospholipid acyl donor for base exchange and displays BMP synthase activity towards various LPGs (LPG 14:0, LPG 16:0, LPG 18:0, LPG 18:1) with a higher preference for longer chain lengths. Plays a role in influencing the retrograde trafficking of lysosomal sorting receptors SORT1 and IGF2R from the endosomes to the trans-Golgi network by controlling the recruitment of retromer complex to the endosomal membrane. Regulates the localization and activation of RAB7A which is required to recruit the retromer complex to the endosomal membrane.</text>
</comment>
<evidence type="ECO:0000256" key="12">
    <source>
        <dbReference type="ARBA" id="ARBA00051022"/>
    </source>
</evidence>
<dbReference type="GO" id="GO:0008474">
    <property type="term" value="F:palmitoyl-(protein) hydrolase activity"/>
    <property type="evidence" value="ECO:0007669"/>
    <property type="project" value="UniProtKB-EC"/>
</dbReference>
<comment type="caution">
    <text evidence="17">The sequence shown here is derived from an EMBL/GenBank/DDBJ whole genome shotgun (WGS) entry which is preliminary data.</text>
</comment>
<evidence type="ECO:0000256" key="11">
    <source>
        <dbReference type="ARBA" id="ARBA00050455"/>
    </source>
</evidence>
<evidence type="ECO:0000256" key="4">
    <source>
        <dbReference type="ARBA" id="ARBA00044494"/>
    </source>
</evidence>
<evidence type="ECO:0000256" key="6">
    <source>
        <dbReference type="ARBA" id="ARBA00044547"/>
    </source>
</evidence>
<organism evidence="17 18">
    <name type="scientific">Pan troglodytes</name>
    <name type="common">Chimpanzee</name>
    <dbReference type="NCBI Taxonomy" id="9598"/>
    <lineage>
        <taxon>Eukaryota</taxon>
        <taxon>Metazoa</taxon>
        <taxon>Chordata</taxon>
        <taxon>Craniata</taxon>
        <taxon>Vertebrata</taxon>
        <taxon>Euteleostomi</taxon>
        <taxon>Mammalia</taxon>
        <taxon>Eutheria</taxon>
        <taxon>Euarchontoglires</taxon>
        <taxon>Primates</taxon>
        <taxon>Haplorrhini</taxon>
        <taxon>Catarrhini</taxon>
        <taxon>Hominidae</taxon>
        <taxon>Pan</taxon>
    </lineage>
</organism>
<evidence type="ECO:0000313" key="17">
    <source>
        <dbReference type="EMBL" id="PNI81343.1"/>
    </source>
</evidence>
<comment type="function">
    <text evidence="4">Exhibits palmitoyl protein thioesterase (S-depalmitoylation) activity in vitro and most likely plays a role in protein S-depalmitoylation.</text>
</comment>
<evidence type="ECO:0000256" key="16">
    <source>
        <dbReference type="SAM" id="SignalP"/>
    </source>
</evidence>
<name>A0A2J8PBE9_PANTR</name>
<proteinExistence type="inferred from homology"/>
<accession>A0A2J8PBE9</accession>
<sequence>GRASWCWALALLWLAAVQGWSRASGIPSRRHWPVPYKRFDFRPKPDPYCQAKYTFCPTGSPIPVMEGDDDIEVFRLQAPVWEFKYGDLLEHLVTWTHGCVTVAFIHVLSLHRKLCMMPLDSEVH</sequence>
<dbReference type="Pfam" id="PF15014">
    <property type="entry name" value="CLN5"/>
    <property type="match status" value="1"/>
</dbReference>
<comment type="catalytic activity">
    <reaction evidence="15">
        <text>2 1-octadecanoyl-sn-glycero-3-phospho-(1'-sn-glycerol) = 1-octadecanoyl-sn-glycero-3-phospho-(3'-octadecanoyl-1'-sn-glycerol) + sn-glycero-3-phospho-(1'-sn-glycerol)</text>
        <dbReference type="Rhea" id="RHEA:77603"/>
        <dbReference type="ChEBI" id="CHEBI:64717"/>
        <dbReference type="ChEBI" id="CHEBI:72827"/>
        <dbReference type="ChEBI" id="CHEBI:232638"/>
    </reaction>
    <physiologicalReaction direction="left-to-right" evidence="15">
        <dbReference type="Rhea" id="RHEA:77604"/>
    </physiologicalReaction>
</comment>
<reference evidence="17 18" key="1">
    <citation type="submission" date="2017-12" db="EMBL/GenBank/DDBJ databases">
        <title>High-resolution comparative analysis of great ape genomes.</title>
        <authorList>
            <person name="Pollen A."/>
            <person name="Hastie A."/>
            <person name="Hormozdiari F."/>
            <person name="Dougherty M."/>
            <person name="Liu R."/>
            <person name="Chaisson M."/>
            <person name="Hoppe E."/>
            <person name="Hill C."/>
            <person name="Pang A."/>
            <person name="Hillier L."/>
            <person name="Baker C."/>
            <person name="Armstrong J."/>
            <person name="Shendure J."/>
            <person name="Paten B."/>
            <person name="Wilson R."/>
            <person name="Chao H."/>
            <person name="Schneider V."/>
            <person name="Ventura M."/>
            <person name="Kronenberg Z."/>
            <person name="Murali S."/>
            <person name="Gordon D."/>
            <person name="Cantsilieris S."/>
            <person name="Munson K."/>
            <person name="Nelson B."/>
            <person name="Raja A."/>
            <person name="Underwood J."/>
            <person name="Diekhans M."/>
            <person name="Fiddes I."/>
            <person name="Haussler D."/>
            <person name="Eichler E."/>
        </authorList>
    </citation>
    <scope>NUCLEOTIDE SEQUENCE [LARGE SCALE GENOMIC DNA]</scope>
    <source>
        <strain evidence="17">Yerkes chimp pedigree #C0471</strain>
    </source>
</reference>
<dbReference type="GO" id="GO:0005764">
    <property type="term" value="C:lysosome"/>
    <property type="evidence" value="ECO:0007669"/>
    <property type="project" value="InterPro"/>
</dbReference>
<comment type="catalytic activity">
    <reaction evidence="11">
        <text>2 1-tetradecanoyl-sn-glycero-3-phospho-(1'-sn-glycerol) = 1-tetradecanoyl-sn-glycero-3-phospho-(3'-tetradecanoyl-1'-sn-glycerol) + sn-glycero-3-phospho-(1'-sn-glycerol)</text>
        <dbReference type="Rhea" id="RHEA:77611"/>
        <dbReference type="ChEBI" id="CHEBI:64717"/>
        <dbReference type="ChEBI" id="CHEBI:72826"/>
        <dbReference type="ChEBI" id="CHEBI:232640"/>
    </reaction>
    <physiologicalReaction direction="left-to-right" evidence="11">
        <dbReference type="Rhea" id="RHEA:77612"/>
    </physiologicalReaction>
</comment>
<evidence type="ECO:0000256" key="2">
    <source>
        <dbReference type="ARBA" id="ARBA00012423"/>
    </source>
</evidence>
<comment type="catalytic activity">
    <reaction evidence="14">
        <text>2 1-acyl-sn-glycero-3-phospho-(1'-sn-glycerol) = 1-acyl-sn-glycero-3-phospho-(3'-acyl-sn-1'-glycerol) + sn-glycero-3-phospho-(1'-sn-glycerol)</text>
        <dbReference type="Rhea" id="RHEA:77619"/>
        <dbReference type="ChEBI" id="CHEBI:64717"/>
        <dbReference type="ChEBI" id="CHEBI:64840"/>
        <dbReference type="ChEBI" id="CHEBI:232628"/>
    </reaction>
    <physiologicalReaction direction="left-to-right" evidence="14">
        <dbReference type="Rhea" id="RHEA:77620"/>
    </physiologicalReaction>
</comment>
<evidence type="ECO:0000313" key="18">
    <source>
        <dbReference type="Proteomes" id="UP000236370"/>
    </source>
</evidence>
<evidence type="ECO:0000256" key="14">
    <source>
        <dbReference type="ARBA" id="ARBA00051553"/>
    </source>
</evidence>
<dbReference type="PANTHER" id="PTHR15380:SF2">
    <property type="entry name" value="CEROID-LIPOFUSCINOSIS NEURONAL PROTEIN 5"/>
    <property type="match status" value="1"/>
</dbReference>
<dbReference type="PANTHER" id="PTHR15380">
    <property type="entry name" value="CEROID-LIPOFUSCINOSIS, NEURONAL 5"/>
    <property type="match status" value="1"/>
</dbReference>
<comment type="similarity">
    <text evidence="1">Belongs to the CLN5 family.</text>
</comment>
<evidence type="ECO:0000256" key="5">
    <source>
        <dbReference type="ARBA" id="ARBA00044532"/>
    </source>
</evidence>
<gene>
    <name evidence="17" type="ORF">CK820_G0004540</name>
</gene>
<comment type="catalytic activity">
    <reaction evidence="10">
        <text>S-hexadecanoyl-L-cysteinyl-[protein] + H2O = L-cysteinyl-[protein] + hexadecanoate + H(+)</text>
        <dbReference type="Rhea" id="RHEA:19233"/>
        <dbReference type="Rhea" id="RHEA-COMP:10131"/>
        <dbReference type="Rhea" id="RHEA-COMP:11032"/>
        <dbReference type="ChEBI" id="CHEBI:7896"/>
        <dbReference type="ChEBI" id="CHEBI:15377"/>
        <dbReference type="ChEBI" id="CHEBI:15378"/>
        <dbReference type="ChEBI" id="CHEBI:29950"/>
        <dbReference type="ChEBI" id="CHEBI:74151"/>
        <dbReference type="EC" id="3.1.2.22"/>
    </reaction>
    <physiologicalReaction direction="left-to-right" evidence="10">
        <dbReference type="Rhea" id="RHEA:19234"/>
    </physiologicalReaction>
</comment>
<evidence type="ECO:0000256" key="7">
    <source>
        <dbReference type="ARBA" id="ARBA00044556"/>
    </source>
</evidence>
<dbReference type="Proteomes" id="UP000236370">
    <property type="component" value="Unassembled WGS sequence"/>
</dbReference>
<dbReference type="EMBL" id="NBAG03000217">
    <property type="protein sequence ID" value="PNI81343.1"/>
    <property type="molecule type" value="Genomic_DNA"/>
</dbReference>
<dbReference type="EC" id="3.1.2.22" evidence="2"/>
<evidence type="ECO:0000256" key="10">
    <source>
        <dbReference type="ARBA" id="ARBA00047409"/>
    </source>
</evidence>
<feature type="non-terminal residue" evidence="17">
    <location>
        <position position="1"/>
    </location>
</feature>
<feature type="chain" id="PRO_5014471464" description="Bis(monoacylglycero)phosphate synthase CLN5" evidence="16">
    <location>
        <begin position="24"/>
        <end position="124"/>
    </location>
</feature>
<evidence type="ECO:0000256" key="8">
    <source>
        <dbReference type="ARBA" id="ARBA00044557"/>
    </source>
</evidence>
<protein>
    <recommendedName>
        <fullName evidence="5">Bis(monoacylglycero)phosphate synthase CLN5</fullName>
        <ecNumber evidence="2">3.1.2.22</ecNumber>
    </recommendedName>
    <alternativeName>
        <fullName evidence="6">Ceroid-lipofuscinosis neuronal protein 5</fullName>
    </alternativeName>
    <alternativeName>
        <fullName evidence="8">Palmitoyl protein thioesterase CLN5</fullName>
    </alternativeName>
    <alternativeName>
        <fullName evidence="7">S-depalmitoylase CLN5</fullName>
    </alternativeName>
</protein>
<evidence type="ECO:0000256" key="13">
    <source>
        <dbReference type="ARBA" id="ARBA00051183"/>
    </source>
</evidence>
<dbReference type="AlphaFoldDB" id="A0A2J8PBE9"/>
<keyword evidence="16" id="KW-0732">Signal</keyword>
<evidence type="ECO:0000256" key="15">
    <source>
        <dbReference type="ARBA" id="ARBA00051789"/>
    </source>
</evidence>
<evidence type="ECO:0000256" key="1">
    <source>
        <dbReference type="ARBA" id="ARBA00007028"/>
    </source>
</evidence>
<dbReference type="InterPro" id="IPR026138">
    <property type="entry name" value="CLN5"/>
</dbReference>
<evidence type="ECO:0000256" key="3">
    <source>
        <dbReference type="ARBA" id="ARBA00023180"/>
    </source>
</evidence>
<keyword evidence="3" id="KW-0325">Glycoprotein</keyword>
<evidence type="ECO:0000256" key="9">
    <source>
        <dbReference type="ARBA" id="ARBA00045492"/>
    </source>
</evidence>
<comment type="catalytic activity">
    <reaction evidence="12">
        <text>2 1-(9Z-octadecenoyl)-sn-glycero-3-phospho-(1'-sn-glycerol) = 1-(9Z-octadecenoyl)-sn-glycero-3-phospho-(3'-(9Z-octadecenoyl)-1'-sn-glycerol) + sn-glycero-3-phospho-(1'-sn-glycerol)</text>
        <dbReference type="Rhea" id="RHEA:77599"/>
        <dbReference type="ChEBI" id="CHEBI:64717"/>
        <dbReference type="ChEBI" id="CHEBI:72828"/>
        <dbReference type="ChEBI" id="CHEBI:232637"/>
    </reaction>
    <physiologicalReaction direction="left-to-right" evidence="12">
        <dbReference type="Rhea" id="RHEA:77600"/>
    </physiologicalReaction>
</comment>
<feature type="signal peptide" evidence="16">
    <location>
        <begin position="1"/>
        <end position="23"/>
    </location>
</feature>
<comment type="catalytic activity">
    <reaction evidence="13">
        <text>2 1-hexadecanoyl-sn-glycero-3-phospho-(1'-sn-glycerol) = 1-hexadecanoyl-sn-glycero-3-phospho-(3'-hexadecanoyl-1'-sn-glycerol) + sn-glycero-3-phospho-(1'-sn-glycerol)</text>
        <dbReference type="Rhea" id="RHEA:77607"/>
        <dbReference type="ChEBI" id="CHEBI:64717"/>
        <dbReference type="ChEBI" id="CHEBI:75158"/>
        <dbReference type="ChEBI" id="CHEBI:232639"/>
    </reaction>
    <physiologicalReaction direction="left-to-right" evidence="13">
        <dbReference type="Rhea" id="RHEA:77608"/>
    </physiologicalReaction>
</comment>